<protein>
    <submittedName>
        <fullName evidence="1">Uncharacterized protein</fullName>
    </submittedName>
</protein>
<keyword evidence="2" id="KW-1185">Reference proteome</keyword>
<dbReference type="AlphaFoldDB" id="A0A8K0I1Z9"/>
<reference evidence="1" key="1">
    <citation type="journal article" date="2017" name="Gigascience">
        <title>The genome draft of coconut (Cocos nucifera).</title>
        <authorList>
            <person name="Xiao Y."/>
            <person name="Xu P."/>
            <person name="Fan H."/>
            <person name="Baudouin L."/>
            <person name="Xia W."/>
            <person name="Bocs S."/>
            <person name="Xu J."/>
            <person name="Li Q."/>
            <person name="Guo A."/>
            <person name="Zhou L."/>
            <person name="Li J."/>
            <person name="Wu Y."/>
            <person name="Ma Z."/>
            <person name="Armero A."/>
            <person name="Issali A.E."/>
            <person name="Liu N."/>
            <person name="Peng M."/>
            <person name="Yang Y."/>
        </authorList>
    </citation>
    <scope>NUCLEOTIDE SEQUENCE</scope>
    <source>
        <tissue evidence="1">Spear leaf of Hainan Tall coconut</tissue>
    </source>
</reference>
<dbReference type="EMBL" id="CM017874">
    <property type="protein sequence ID" value="KAG1333999.1"/>
    <property type="molecule type" value="Genomic_DNA"/>
</dbReference>
<proteinExistence type="predicted"/>
<accession>A0A8K0I1Z9</accession>
<comment type="caution">
    <text evidence="1">The sequence shown here is derived from an EMBL/GenBank/DDBJ whole genome shotgun (WGS) entry which is preliminary data.</text>
</comment>
<reference evidence="1" key="2">
    <citation type="submission" date="2019-07" db="EMBL/GenBank/DDBJ databases">
        <authorList>
            <person name="Yang Y."/>
            <person name="Bocs S."/>
            <person name="Baudouin L."/>
        </authorList>
    </citation>
    <scope>NUCLEOTIDE SEQUENCE</scope>
    <source>
        <tissue evidence="1">Spear leaf of Hainan Tall coconut</tissue>
    </source>
</reference>
<organism evidence="1 2">
    <name type="scientific">Cocos nucifera</name>
    <name type="common">Coconut palm</name>
    <dbReference type="NCBI Taxonomy" id="13894"/>
    <lineage>
        <taxon>Eukaryota</taxon>
        <taxon>Viridiplantae</taxon>
        <taxon>Streptophyta</taxon>
        <taxon>Embryophyta</taxon>
        <taxon>Tracheophyta</taxon>
        <taxon>Spermatophyta</taxon>
        <taxon>Magnoliopsida</taxon>
        <taxon>Liliopsida</taxon>
        <taxon>Arecaceae</taxon>
        <taxon>Arecoideae</taxon>
        <taxon>Cocoseae</taxon>
        <taxon>Attaleinae</taxon>
        <taxon>Cocos</taxon>
    </lineage>
</organism>
<evidence type="ECO:0000313" key="1">
    <source>
        <dbReference type="EMBL" id="KAG1333999.1"/>
    </source>
</evidence>
<evidence type="ECO:0000313" key="2">
    <source>
        <dbReference type="Proteomes" id="UP000797356"/>
    </source>
</evidence>
<gene>
    <name evidence="1" type="ORF">COCNU_03G001180</name>
</gene>
<dbReference type="Proteomes" id="UP000797356">
    <property type="component" value="Chromosome 3"/>
</dbReference>
<sequence>MAFSNSNSFSNASLDLDHCPINYTSTIIASTKPMPNSAGLIPIHHIFSTLKTSLRRPTQVSHSLSVQLSPRPPSPVAKRSTRIHNKKARALGLEIDSLSKDDIIFINSLTAGDLAKLGVACGVKFHTSVTNDPIGRMKMLEQEHCNKSSESLLSSAA</sequence>
<name>A0A8K0I1Z9_COCNU</name>